<reference evidence="1 2" key="1">
    <citation type="journal article" date="2018" name="Nat. Biotechnol.">
        <title>A standardized bacterial taxonomy based on genome phylogeny substantially revises the tree of life.</title>
        <authorList>
            <person name="Parks D.H."/>
            <person name="Chuvochina M."/>
            <person name="Waite D.W."/>
            <person name="Rinke C."/>
            <person name="Skarshewski A."/>
            <person name="Chaumeil P.A."/>
            <person name="Hugenholtz P."/>
        </authorList>
    </citation>
    <scope>NUCLEOTIDE SEQUENCE [LARGE SCALE GENOMIC DNA]</scope>
    <source>
        <strain evidence="1">UBA11978</strain>
    </source>
</reference>
<proteinExistence type="predicted"/>
<gene>
    <name evidence="1" type="ORF">DCW74_16435</name>
</gene>
<sequence length="72" mass="8135">MIAQRRALKVTINIIKALTPIIMRLLKQVQEAKDPKSDGGKEVTQEERWEIAYNASVVFLPEIVDAITEAIE</sequence>
<evidence type="ECO:0000313" key="1">
    <source>
        <dbReference type="EMBL" id="HAW77310.1"/>
    </source>
</evidence>
<name>A0A350P7P3_9ALTE</name>
<comment type="caution">
    <text evidence="1">The sequence shown here is derived from an EMBL/GenBank/DDBJ whole genome shotgun (WGS) entry which is preliminary data.</text>
</comment>
<dbReference type="Proteomes" id="UP000263517">
    <property type="component" value="Unassembled WGS sequence"/>
</dbReference>
<organism evidence="1 2">
    <name type="scientific">Alteromonas australica</name>
    <dbReference type="NCBI Taxonomy" id="589873"/>
    <lineage>
        <taxon>Bacteria</taxon>
        <taxon>Pseudomonadati</taxon>
        <taxon>Pseudomonadota</taxon>
        <taxon>Gammaproteobacteria</taxon>
        <taxon>Alteromonadales</taxon>
        <taxon>Alteromonadaceae</taxon>
        <taxon>Alteromonas/Salinimonas group</taxon>
        <taxon>Alteromonas</taxon>
    </lineage>
</organism>
<evidence type="ECO:0000313" key="2">
    <source>
        <dbReference type="Proteomes" id="UP000263517"/>
    </source>
</evidence>
<dbReference type="EMBL" id="DNAN01000578">
    <property type="protein sequence ID" value="HAW77310.1"/>
    <property type="molecule type" value="Genomic_DNA"/>
</dbReference>
<protein>
    <submittedName>
        <fullName evidence="1">Uncharacterized protein</fullName>
    </submittedName>
</protein>
<accession>A0A350P7P3</accession>
<dbReference type="AlphaFoldDB" id="A0A350P7P3"/>